<evidence type="ECO:0000313" key="1">
    <source>
        <dbReference type="EMBL" id="JAD22920.1"/>
    </source>
</evidence>
<sequence length="51" mass="5670">MVRRYSVHIARSRLGWWRSRSVLQSRSSDRSASPGFVCGGGGGLFAMRTLL</sequence>
<dbReference type="AlphaFoldDB" id="A0A0A8YBT4"/>
<name>A0A0A8YBT4_ARUDO</name>
<reference evidence="1" key="2">
    <citation type="journal article" date="2015" name="Data Brief">
        <title>Shoot transcriptome of the giant reed, Arundo donax.</title>
        <authorList>
            <person name="Barrero R.A."/>
            <person name="Guerrero F.D."/>
            <person name="Moolhuijzen P."/>
            <person name="Goolsby J.A."/>
            <person name="Tidwell J."/>
            <person name="Bellgard S.E."/>
            <person name="Bellgard M.I."/>
        </authorList>
    </citation>
    <scope>NUCLEOTIDE SEQUENCE</scope>
    <source>
        <tissue evidence="1">Shoot tissue taken approximately 20 cm above the soil surface</tissue>
    </source>
</reference>
<reference evidence="1" key="1">
    <citation type="submission" date="2014-09" db="EMBL/GenBank/DDBJ databases">
        <authorList>
            <person name="Magalhaes I.L.F."/>
            <person name="Oliveira U."/>
            <person name="Santos F.R."/>
            <person name="Vidigal T.H.D.A."/>
            <person name="Brescovit A.D."/>
            <person name="Santos A.J."/>
        </authorList>
    </citation>
    <scope>NUCLEOTIDE SEQUENCE</scope>
    <source>
        <tissue evidence="1">Shoot tissue taken approximately 20 cm above the soil surface</tissue>
    </source>
</reference>
<protein>
    <submittedName>
        <fullName evidence="1">Uncharacterized protein</fullName>
    </submittedName>
</protein>
<accession>A0A0A8YBT4</accession>
<dbReference type="EMBL" id="GBRH01274975">
    <property type="protein sequence ID" value="JAD22920.1"/>
    <property type="molecule type" value="Transcribed_RNA"/>
</dbReference>
<organism evidence="1">
    <name type="scientific">Arundo donax</name>
    <name type="common">Giant reed</name>
    <name type="synonym">Donax arundinaceus</name>
    <dbReference type="NCBI Taxonomy" id="35708"/>
    <lineage>
        <taxon>Eukaryota</taxon>
        <taxon>Viridiplantae</taxon>
        <taxon>Streptophyta</taxon>
        <taxon>Embryophyta</taxon>
        <taxon>Tracheophyta</taxon>
        <taxon>Spermatophyta</taxon>
        <taxon>Magnoliopsida</taxon>
        <taxon>Liliopsida</taxon>
        <taxon>Poales</taxon>
        <taxon>Poaceae</taxon>
        <taxon>PACMAD clade</taxon>
        <taxon>Arundinoideae</taxon>
        <taxon>Arundineae</taxon>
        <taxon>Arundo</taxon>
    </lineage>
</organism>
<proteinExistence type="predicted"/>